<dbReference type="OrthoDB" id="8418771at2"/>
<dbReference type="RefSeq" id="WP_072933618.1">
    <property type="nucleotide sequence ID" value="NZ_BMFL01000013.1"/>
</dbReference>
<evidence type="ECO:0000313" key="1">
    <source>
        <dbReference type="EMBL" id="GGF03283.1"/>
    </source>
</evidence>
<reference evidence="3" key="3">
    <citation type="submission" date="2016-11" db="EMBL/GenBank/DDBJ databases">
        <authorList>
            <person name="Varghese N."/>
            <person name="Submissions S."/>
        </authorList>
    </citation>
    <scope>NUCLEOTIDE SEQUENCE [LARGE SCALE GENOMIC DNA]</scope>
    <source>
        <strain evidence="3">DSM 27989</strain>
    </source>
</reference>
<evidence type="ECO:0000313" key="4">
    <source>
        <dbReference type="Proteomes" id="UP000650994"/>
    </source>
</evidence>
<reference evidence="2" key="2">
    <citation type="submission" date="2016-11" db="EMBL/GenBank/DDBJ databases">
        <authorList>
            <person name="Jaros S."/>
            <person name="Januszkiewicz K."/>
            <person name="Wedrychowicz H."/>
        </authorList>
    </citation>
    <scope>NUCLEOTIDE SEQUENCE [LARGE SCALE GENOMIC DNA]</scope>
    <source>
        <strain evidence="2">DSM 27989</strain>
    </source>
</reference>
<name>A0A1M7BQ99_9FLAO</name>
<evidence type="ECO:0000313" key="2">
    <source>
        <dbReference type="EMBL" id="SHL57228.1"/>
    </source>
</evidence>
<accession>A0A1M7BQ99</accession>
<reference evidence="4" key="4">
    <citation type="journal article" date="2019" name="Int. J. Syst. Evol. Microbiol.">
        <title>The Global Catalogue of Microorganisms (GCM) 10K type strain sequencing project: providing services to taxonomists for standard genome sequencing and annotation.</title>
        <authorList>
            <consortium name="The Broad Institute Genomics Platform"/>
            <consortium name="The Broad Institute Genome Sequencing Center for Infectious Disease"/>
            <person name="Wu L."/>
            <person name="Ma J."/>
        </authorList>
    </citation>
    <scope>NUCLEOTIDE SEQUENCE [LARGE SCALE GENOMIC DNA]</scope>
    <source>
        <strain evidence="4">CGMCC 1.12707</strain>
    </source>
</reference>
<reference evidence="1" key="1">
    <citation type="journal article" date="2014" name="Int. J. Syst. Evol. Microbiol.">
        <title>Complete genome of a new Firmicutes species belonging to the dominant human colonic microbiota ('Ruminococcus bicirculans') reveals two chromosomes and a selective capacity to utilize plant glucans.</title>
        <authorList>
            <consortium name="NISC Comparative Sequencing Program"/>
            <person name="Wegmann U."/>
            <person name="Louis P."/>
            <person name="Goesmann A."/>
            <person name="Henrissat B."/>
            <person name="Duncan S.H."/>
            <person name="Flint H.J."/>
        </authorList>
    </citation>
    <scope>NUCLEOTIDE SEQUENCE</scope>
    <source>
        <strain evidence="1">CGMCC 1.12707</strain>
    </source>
</reference>
<dbReference type="EMBL" id="FRBH01000011">
    <property type="protein sequence ID" value="SHL57228.1"/>
    <property type="molecule type" value="Genomic_DNA"/>
</dbReference>
<gene>
    <name evidence="1" type="ORF">GCM10010984_20900</name>
    <name evidence="2" type="ORF">SAMN05443634_11197</name>
</gene>
<sequence length="102" mass="11989">MKERIQYRYKTVSEALEELKKDGYTIDYNIEKDQLKSDPESFDITFIYRYEGMTDPDDQSSVYGIVNSNNNEKGVYVVGNLSLDDEVDQFLVELEIKRRKDS</sequence>
<dbReference type="Proteomes" id="UP000184120">
    <property type="component" value="Unassembled WGS sequence"/>
</dbReference>
<dbReference type="AlphaFoldDB" id="A0A1M7BQ99"/>
<keyword evidence="4" id="KW-1185">Reference proteome</keyword>
<proteinExistence type="predicted"/>
<organism evidence="2 3">
    <name type="scientific">Chishuiella changwenlii</name>
    <dbReference type="NCBI Taxonomy" id="1434701"/>
    <lineage>
        <taxon>Bacteria</taxon>
        <taxon>Pseudomonadati</taxon>
        <taxon>Bacteroidota</taxon>
        <taxon>Flavobacteriia</taxon>
        <taxon>Flavobacteriales</taxon>
        <taxon>Weeksellaceae</taxon>
        <taxon>Chishuiella</taxon>
    </lineage>
</organism>
<evidence type="ECO:0008006" key="5">
    <source>
        <dbReference type="Google" id="ProtNLM"/>
    </source>
</evidence>
<reference evidence="1" key="5">
    <citation type="submission" date="2024-05" db="EMBL/GenBank/DDBJ databases">
        <authorList>
            <person name="Sun Q."/>
            <person name="Zhou Y."/>
        </authorList>
    </citation>
    <scope>NUCLEOTIDE SEQUENCE</scope>
    <source>
        <strain evidence="1">CGMCC 1.12707</strain>
    </source>
</reference>
<dbReference type="EMBL" id="BMFL01000013">
    <property type="protein sequence ID" value="GGF03283.1"/>
    <property type="molecule type" value="Genomic_DNA"/>
</dbReference>
<dbReference type="STRING" id="1434701.SAMN05443634_11197"/>
<evidence type="ECO:0000313" key="3">
    <source>
        <dbReference type="Proteomes" id="UP000184120"/>
    </source>
</evidence>
<dbReference type="Proteomes" id="UP000650994">
    <property type="component" value="Unassembled WGS sequence"/>
</dbReference>
<protein>
    <recommendedName>
        <fullName evidence="5">Phosphoribosylpyrophosphate synthetase</fullName>
    </recommendedName>
</protein>